<evidence type="ECO:0000256" key="4">
    <source>
        <dbReference type="ARBA" id="ARBA00022801"/>
    </source>
</evidence>
<dbReference type="GO" id="GO:0005634">
    <property type="term" value="C:nucleus"/>
    <property type="evidence" value="ECO:0007669"/>
    <property type="project" value="UniProtKB-SubCell"/>
</dbReference>
<feature type="compositionally biased region" description="Acidic residues" evidence="11">
    <location>
        <begin position="147"/>
        <end position="166"/>
    </location>
</feature>
<keyword evidence="2" id="KW-0479">Metal-binding</keyword>
<dbReference type="AlphaFoldDB" id="A0A2R5GSH0"/>
<dbReference type="InterPro" id="IPR013020">
    <property type="entry name" value="Rad3/Chl1-like"/>
</dbReference>
<comment type="subcellular location">
    <subcellularLocation>
        <location evidence="1">Nucleus</location>
    </subcellularLocation>
</comment>
<evidence type="ECO:0000313" key="14">
    <source>
        <dbReference type="Proteomes" id="UP000241890"/>
    </source>
</evidence>
<dbReference type="InterPro" id="IPR014013">
    <property type="entry name" value="Helic_SF1/SF2_ATP-bd_DinG/Rad3"/>
</dbReference>
<keyword evidence="5" id="KW-0347">Helicase</keyword>
<keyword evidence="10" id="KW-0539">Nucleus</keyword>
<gene>
    <name evidence="13" type="ORF">FCC1311_070442</name>
</gene>
<dbReference type="InParanoid" id="A0A2R5GSH0"/>
<dbReference type="GO" id="GO:0003677">
    <property type="term" value="F:DNA binding"/>
    <property type="evidence" value="ECO:0007669"/>
    <property type="project" value="InterPro"/>
</dbReference>
<evidence type="ECO:0000256" key="9">
    <source>
        <dbReference type="ARBA" id="ARBA00023235"/>
    </source>
</evidence>
<evidence type="ECO:0000256" key="2">
    <source>
        <dbReference type="ARBA" id="ARBA00022723"/>
    </source>
</evidence>
<keyword evidence="3" id="KW-0547">Nucleotide-binding</keyword>
<dbReference type="PROSITE" id="PS51193">
    <property type="entry name" value="HELICASE_ATP_BIND_2"/>
    <property type="match status" value="1"/>
</dbReference>
<dbReference type="GO" id="GO:0003678">
    <property type="term" value="F:DNA helicase activity"/>
    <property type="evidence" value="ECO:0007669"/>
    <property type="project" value="InterPro"/>
</dbReference>
<dbReference type="OrthoDB" id="267079at2759"/>
<sequence>MARQDATPALAGKKEPHVVRVASVAVHFPAGKRPFPTQLALMARMVAALRAGENALLESPTGTGKALAALCGVLSWQRHAHNEARASARARSKENKRRRDAENATPPDRGAAVSSPATCTCDLLRSSPTSKSKYFGAPSAPKFSLLDQDEESDDDNDGDDADENDFETLNGRRVRTPKGVKRKRDAQKRRDTCAVHGRGALDASKPDQEKVEPSIEEEDDLLPSSMRVKLSPVPEPSGSSKRHRVFIASRTHGQLAQLAAELKGCPDDLVRDVRMVILGSRKQYCVNGKVTRKRSMASAAARNEECRRLIAGSGPGCGYFKPSAGSRLRAATSKDSPIWDIEDLVDAGKRLRCCPYFATREMASASDLIFTPYNYLFEPSVREAMGIDLSGAVLVIDEAHNIADVCRAAASTQVLLPRLEQVRDELEQLATNGELDKQAAYSLLGGFVRKVFTWAQNRLEGAPERSTDGVLVTLSGLEALLQLEADCGLDEDALETVQQIFREIAKATSLAANHEQSESNGDVDIEATLLSPFSRTVLEGVLGVFDFMLADHRRFASDYRVVIRNEQGPQGAVQVCFWCMNAAAAFEPVAKQCHSVILTSGTLAPLTSFASELGTPFKFTLEAPHVIDVRKQMFAGVVAGAPPPESAPTSTKLVRLEGVFANKSRIEYQDALGCALVRLLQAVPDGALCFFPSYSFMRTCVHRWRNSPTWAALKRTKSQVFVEASAMRQAGDAEDGDEDGELAGFDGQLDKFRAAVDRGGGALFLGVFRGKLSEGLNFSDRAARAVFVCGIPFPNARDPAIQLKKDFQDKVRASTSSTSPALSGHSWYSQQAYRALNQALGRVIRHKNDFGAVIFLDARFDKPEVQRNLPKWMRGVVKTSQPIELTAKSLTEFFGRQKPVPALVETEVERFDKSKSSSRSNADSGGEPE</sequence>
<dbReference type="InterPro" id="IPR045028">
    <property type="entry name" value="DinG/Rad3-like"/>
</dbReference>
<dbReference type="GO" id="GO:0046872">
    <property type="term" value="F:metal ion binding"/>
    <property type="evidence" value="ECO:0007669"/>
    <property type="project" value="UniProtKB-KW"/>
</dbReference>
<keyword evidence="9" id="KW-0413">Isomerase</keyword>
<evidence type="ECO:0000256" key="1">
    <source>
        <dbReference type="ARBA" id="ARBA00004123"/>
    </source>
</evidence>
<dbReference type="Gene3D" id="3.40.50.300">
    <property type="entry name" value="P-loop containing nucleotide triphosphate hydrolases"/>
    <property type="match status" value="3"/>
</dbReference>
<feature type="compositionally biased region" description="Basic and acidic residues" evidence="11">
    <location>
        <begin position="84"/>
        <end position="102"/>
    </location>
</feature>
<feature type="region of interest" description="Disordered" evidence="11">
    <location>
        <begin position="906"/>
        <end position="929"/>
    </location>
</feature>
<evidence type="ECO:0000256" key="8">
    <source>
        <dbReference type="ARBA" id="ARBA00023014"/>
    </source>
</evidence>
<dbReference type="PANTHER" id="PTHR11472:SF47">
    <property type="entry name" value="FANCONI ANEMIA GROUP J PROTEIN"/>
    <property type="match status" value="1"/>
</dbReference>
<evidence type="ECO:0000256" key="11">
    <source>
        <dbReference type="SAM" id="MobiDB-lite"/>
    </source>
</evidence>
<keyword evidence="14" id="KW-1185">Reference proteome</keyword>
<evidence type="ECO:0000256" key="6">
    <source>
        <dbReference type="ARBA" id="ARBA00022840"/>
    </source>
</evidence>
<dbReference type="Pfam" id="PF13307">
    <property type="entry name" value="Helicase_C_2"/>
    <property type="match status" value="1"/>
</dbReference>
<dbReference type="GO" id="GO:0016818">
    <property type="term" value="F:hydrolase activity, acting on acid anhydrides, in phosphorus-containing anhydrides"/>
    <property type="evidence" value="ECO:0007669"/>
    <property type="project" value="InterPro"/>
</dbReference>
<dbReference type="GO" id="GO:0006289">
    <property type="term" value="P:nucleotide-excision repair"/>
    <property type="evidence" value="ECO:0007669"/>
    <property type="project" value="TreeGrafter"/>
</dbReference>
<dbReference type="CDD" id="cd18788">
    <property type="entry name" value="SF2_C_XPD"/>
    <property type="match status" value="1"/>
</dbReference>
<dbReference type="Pfam" id="PF06733">
    <property type="entry name" value="DEAD_2"/>
    <property type="match status" value="1"/>
</dbReference>
<evidence type="ECO:0000313" key="13">
    <source>
        <dbReference type="EMBL" id="GBG30824.1"/>
    </source>
</evidence>
<feature type="region of interest" description="Disordered" evidence="11">
    <location>
        <begin position="130"/>
        <end position="219"/>
    </location>
</feature>
<organism evidence="13 14">
    <name type="scientific">Hondaea fermentalgiana</name>
    <dbReference type="NCBI Taxonomy" id="2315210"/>
    <lineage>
        <taxon>Eukaryota</taxon>
        <taxon>Sar</taxon>
        <taxon>Stramenopiles</taxon>
        <taxon>Bigyra</taxon>
        <taxon>Labyrinthulomycetes</taxon>
        <taxon>Thraustochytrida</taxon>
        <taxon>Thraustochytriidae</taxon>
        <taxon>Hondaea</taxon>
    </lineage>
</organism>
<evidence type="ECO:0000259" key="12">
    <source>
        <dbReference type="PROSITE" id="PS51193"/>
    </source>
</evidence>
<keyword evidence="8" id="KW-0411">Iron-sulfur</keyword>
<name>A0A2R5GSH0_9STRA</name>
<accession>A0A2R5GSH0</accession>
<keyword evidence="6" id="KW-0067">ATP-binding</keyword>
<proteinExistence type="predicted"/>
<dbReference type="GO" id="GO:0051536">
    <property type="term" value="F:iron-sulfur cluster binding"/>
    <property type="evidence" value="ECO:0007669"/>
    <property type="project" value="UniProtKB-KW"/>
</dbReference>
<feature type="compositionally biased region" description="Basic residues" evidence="11">
    <location>
        <begin position="172"/>
        <end position="187"/>
    </location>
</feature>
<dbReference type="SMART" id="SM00488">
    <property type="entry name" value="DEXDc2"/>
    <property type="match status" value="1"/>
</dbReference>
<protein>
    <submittedName>
        <fullName evidence="13">Fanconi anemia group J protein-like</fullName>
    </submittedName>
</protein>
<feature type="region of interest" description="Disordered" evidence="11">
    <location>
        <begin position="84"/>
        <end position="116"/>
    </location>
</feature>
<evidence type="ECO:0000256" key="5">
    <source>
        <dbReference type="ARBA" id="ARBA00022806"/>
    </source>
</evidence>
<dbReference type="GO" id="GO:1990918">
    <property type="term" value="P:double-strand break repair involved in meiotic recombination"/>
    <property type="evidence" value="ECO:0007669"/>
    <property type="project" value="TreeGrafter"/>
</dbReference>
<comment type="caution">
    <text evidence="13">The sequence shown here is derived from an EMBL/GenBank/DDBJ whole genome shotgun (WGS) entry which is preliminary data.</text>
</comment>
<feature type="compositionally biased region" description="Basic and acidic residues" evidence="11">
    <location>
        <begin position="204"/>
        <end position="213"/>
    </location>
</feature>
<dbReference type="Proteomes" id="UP000241890">
    <property type="component" value="Unassembled WGS sequence"/>
</dbReference>
<dbReference type="InterPro" id="IPR027417">
    <property type="entry name" value="P-loop_NTPase"/>
</dbReference>
<keyword evidence="7" id="KW-0408">Iron</keyword>
<dbReference type="InterPro" id="IPR006555">
    <property type="entry name" value="ATP-dep_Helicase_C"/>
</dbReference>
<dbReference type="InterPro" id="IPR006554">
    <property type="entry name" value="Helicase-like_DEXD_c2"/>
</dbReference>
<keyword evidence="4" id="KW-0378">Hydrolase</keyword>
<reference evidence="13 14" key="1">
    <citation type="submission" date="2017-12" db="EMBL/GenBank/DDBJ databases">
        <title>Sequencing, de novo assembly and annotation of complete genome of a new Thraustochytrid species, strain FCC1311.</title>
        <authorList>
            <person name="Sedici K."/>
            <person name="Godart F."/>
            <person name="Aiese Cigliano R."/>
            <person name="Sanseverino W."/>
            <person name="Barakat M."/>
            <person name="Ortet P."/>
            <person name="Marechal E."/>
            <person name="Cagnac O."/>
            <person name="Amato A."/>
        </authorList>
    </citation>
    <scope>NUCLEOTIDE SEQUENCE [LARGE SCALE GENOMIC DNA]</scope>
</reference>
<evidence type="ECO:0000256" key="3">
    <source>
        <dbReference type="ARBA" id="ARBA00022741"/>
    </source>
</evidence>
<feature type="domain" description="Helicase ATP-binding" evidence="12">
    <location>
        <begin position="24"/>
        <end position="446"/>
    </location>
</feature>
<dbReference type="NCBIfam" id="TIGR00604">
    <property type="entry name" value="rad3"/>
    <property type="match status" value="1"/>
</dbReference>
<dbReference type="SUPFAM" id="SSF52540">
    <property type="entry name" value="P-loop containing nucleoside triphosphate hydrolases"/>
    <property type="match status" value="1"/>
</dbReference>
<dbReference type="GO" id="GO:0005524">
    <property type="term" value="F:ATP binding"/>
    <property type="evidence" value="ECO:0007669"/>
    <property type="project" value="UniProtKB-KW"/>
</dbReference>
<dbReference type="InterPro" id="IPR010614">
    <property type="entry name" value="RAD3-like_helicase_DEAD"/>
</dbReference>
<evidence type="ECO:0000256" key="10">
    <source>
        <dbReference type="ARBA" id="ARBA00023242"/>
    </source>
</evidence>
<dbReference type="SMART" id="SM00491">
    <property type="entry name" value="HELICc2"/>
    <property type="match status" value="1"/>
</dbReference>
<dbReference type="PANTHER" id="PTHR11472">
    <property type="entry name" value="DNA REPAIR DEAD HELICASE RAD3/XP-D SUBFAMILY MEMBER"/>
    <property type="match status" value="1"/>
</dbReference>
<dbReference type="EMBL" id="BEYU01000084">
    <property type="protein sequence ID" value="GBG30824.1"/>
    <property type="molecule type" value="Genomic_DNA"/>
</dbReference>
<evidence type="ECO:0000256" key="7">
    <source>
        <dbReference type="ARBA" id="ARBA00023004"/>
    </source>
</evidence>